<sequence length="116" mass="13521">MRRLFLFLTISNGCPRLERRKKVSRTIDEIRFHPRHASCRGKGRARVISSFHLYAKADRDDVFGRKRQPDPSTLCPSYCLEAQQREREREPDLIVVLAIHWGTSIPAQQNVAMEKC</sequence>
<accession>H1VPF0</accession>
<dbReference type="Proteomes" id="UP000007174">
    <property type="component" value="Unassembled WGS sequence"/>
</dbReference>
<dbReference type="EMBL" id="CACQ02005145">
    <property type="protein sequence ID" value="CCF42105.1"/>
    <property type="molecule type" value="Genomic_DNA"/>
</dbReference>
<dbReference type="AlphaFoldDB" id="H1VPF0"/>
<reference evidence="2" key="1">
    <citation type="journal article" date="2012" name="Nat. Genet.">
        <title>Lifestyle transitions in plant pathogenic Colletotrichum fungi deciphered by genome and transcriptome analyses.</title>
        <authorList>
            <person name="O'Connell R.J."/>
            <person name="Thon M.R."/>
            <person name="Hacquard S."/>
            <person name="Amyotte S.G."/>
            <person name="Kleemann J."/>
            <person name="Torres M.F."/>
            <person name="Damm U."/>
            <person name="Buiate E.A."/>
            <person name="Epstein L."/>
            <person name="Alkan N."/>
            <person name="Altmueller J."/>
            <person name="Alvarado-Balderrama L."/>
            <person name="Bauser C.A."/>
            <person name="Becker C."/>
            <person name="Birren B.W."/>
            <person name="Chen Z."/>
            <person name="Choi J."/>
            <person name="Crouch J.A."/>
            <person name="Duvick J.P."/>
            <person name="Farman M.A."/>
            <person name="Gan P."/>
            <person name="Heiman D."/>
            <person name="Henrissat B."/>
            <person name="Howard R.J."/>
            <person name="Kabbage M."/>
            <person name="Koch C."/>
            <person name="Kracher B."/>
            <person name="Kubo Y."/>
            <person name="Law A.D."/>
            <person name="Lebrun M.-H."/>
            <person name="Lee Y.-H."/>
            <person name="Miyara I."/>
            <person name="Moore N."/>
            <person name="Neumann U."/>
            <person name="Nordstroem K."/>
            <person name="Panaccione D.G."/>
            <person name="Panstruga R."/>
            <person name="Place M."/>
            <person name="Proctor R.H."/>
            <person name="Prusky D."/>
            <person name="Rech G."/>
            <person name="Reinhardt R."/>
            <person name="Rollins J.A."/>
            <person name="Rounsley S."/>
            <person name="Schardl C.L."/>
            <person name="Schwartz D.C."/>
            <person name="Shenoy N."/>
            <person name="Shirasu K."/>
            <person name="Sikhakolli U.R."/>
            <person name="Stueber K."/>
            <person name="Sukno S.A."/>
            <person name="Sweigard J.A."/>
            <person name="Takano Y."/>
            <person name="Takahara H."/>
            <person name="Trail F."/>
            <person name="van der Does H.C."/>
            <person name="Voll L.M."/>
            <person name="Will I."/>
            <person name="Young S."/>
            <person name="Zeng Q."/>
            <person name="Zhang J."/>
            <person name="Zhou S."/>
            <person name="Dickman M.B."/>
            <person name="Schulze-Lefert P."/>
            <person name="Ver Loren van Themaat E."/>
            <person name="Ma L.-J."/>
            <person name="Vaillancourt L.J."/>
        </authorList>
    </citation>
    <scope>NUCLEOTIDE SEQUENCE [LARGE SCALE GENOMIC DNA]</scope>
    <source>
        <strain evidence="2">IMI 349063</strain>
    </source>
</reference>
<evidence type="ECO:0000313" key="1">
    <source>
        <dbReference type="EMBL" id="CCF42105.1"/>
    </source>
</evidence>
<evidence type="ECO:0000313" key="2">
    <source>
        <dbReference type="Proteomes" id="UP000007174"/>
    </source>
</evidence>
<gene>
    <name evidence="1" type="ORF">CH063_12191</name>
</gene>
<proteinExistence type="predicted"/>
<organism evidence="1 2">
    <name type="scientific">Colletotrichum higginsianum (strain IMI 349063)</name>
    <name type="common">Crucifer anthracnose fungus</name>
    <dbReference type="NCBI Taxonomy" id="759273"/>
    <lineage>
        <taxon>Eukaryota</taxon>
        <taxon>Fungi</taxon>
        <taxon>Dikarya</taxon>
        <taxon>Ascomycota</taxon>
        <taxon>Pezizomycotina</taxon>
        <taxon>Sordariomycetes</taxon>
        <taxon>Hypocreomycetidae</taxon>
        <taxon>Glomerellales</taxon>
        <taxon>Glomerellaceae</taxon>
        <taxon>Colletotrichum</taxon>
        <taxon>Colletotrichum destructivum species complex</taxon>
    </lineage>
</organism>
<name>H1VPF0_COLHI</name>
<protein>
    <submittedName>
        <fullName evidence="1">Uncharacterized protein</fullName>
    </submittedName>
</protein>
<dbReference type="HOGENOM" id="CLU_2096728_0_0_1"/>